<reference evidence="2 3" key="1">
    <citation type="journal article" date="2015" name="Nature">
        <title>rRNA introns, odd ribosomes, and small enigmatic genomes across a large radiation of phyla.</title>
        <authorList>
            <person name="Brown C.T."/>
            <person name="Hug L.A."/>
            <person name="Thomas B.C."/>
            <person name="Sharon I."/>
            <person name="Castelle C.J."/>
            <person name="Singh A."/>
            <person name="Wilkins M.J."/>
            <person name="Williams K.H."/>
            <person name="Banfield J.F."/>
        </authorList>
    </citation>
    <scope>NUCLEOTIDE SEQUENCE [LARGE SCALE GENOMIC DNA]</scope>
</reference>
<sequence length="594" mass="64264">MLKNSKKGFAAFYLTVLVLMTMIMMGVSFFILFRNSADMAGNAVKSSQSFLMAESGLEDAIFRIKKNKQYQATYSFNLEPGSVSLIISSLGNAKNVEASGNSSQRIRVASAILNIENTVISFHYGAQIDKGGLEMANNAKVVGNVYSNGSISGSGLSSQVTGDAWVAGSLSAQPDQQWTSKDSDFEFGLKKDNEYYLDTAQSFIPSVSGKMSRAVLYLKKFGSPPDQTVRILADDNGQPGKTVLGSGTLIASRVTSVYSWTDISFDIQPTLVIGQVYWLMVDVSRNDSSYWVWGRDSNNGYASGSGKYTQDWSARGVVWKSAGGDLNFKILMGGETPTFIKNVFVGVDAHANQIQQSSIVRDAYFQTIDQETQVGGIKYQGVEDSPVKDLPISLAQIQALEIMAESGDLIQGDYHPQPGSLLGPVKIEGNLVFPSNSLNNPVIISGPVWVKGDISGGNNSKIKLKSDADSGFAIIADDPQDQENKGRISLYNNVITEDSASGYLLLISTNKSMDSADPAILISNNVNKDTPASIVFSLQGLIKVRNNAKFKEVSGYAMELENNAEIVYEEGLINSNFSAGPGSGWIIKDWQETE</sequence>
<evidence type="ECO:0000256" key="1">
    <source>
        <dbReference type="SAM" id="Phobius"/>
    </source>
</evidence>
<evidence type="ECO:0000313" key="3">
    <source>
        <dbReference type="Proteomes" id="UP000034048"/>
    </source>
</evidence>
<keyword evidence="1" id="KW-0812">Transmembrane</keyword>
<name>A0A0G0NFU1_9BACT</name>
<dbReference type="EMBL" id="LBWS01000030">
    <property type="protein sequence ID" value="KKR14368.1"/>
    <property type="molecule type" value="Genomic_DNA"/>
</dbReference>
<feature type="transmembrane region" description="Helical" evidence="1">
    <location>
        <begin position="12"/>
        <end position="33"/>
    </location>
</feature>
<evidence type="ECO:0000313" key="2">
    <source>
        <dbReference type="EMBL" id="KKR14368.1"/>
    </source>
</evidence>
<gene>
    <name evidence="2" type="ORF">UT42_C0030G0005</name>
</gene>
<proteinExistence type="predicted"/>
<dbReference type="Proteomes" id="UP000034048">
    <property type="component" value="Unassembled WGS sequence"/>
</dbReference>
<accession>A0A0G0NFU1</accession>
<protein>
    <submittedName>
        <fullName evidence="2">Uncharacterized protein</fullName>
    </submittedName>
</protein>
<comment type="caution">
    <text evidence="2">The sequence shown here is derived from an EMBL/GenBank/DDBJ whole genome shotgun (WGS) entry which is preliminary data.</text>
</comment>
<organism evidence="2 3">
    <name type="scientific">Candidatus Falkowbacteria bacterium GW2011_GWA2_39_24</name>
    <dbReference type="NCBI Taxonomy" id="1618634"/>
    <lineage>
        <taxon>Bacteria</taxon>
        <taxon>Candidatus Falkowiibacteriota</taxon>
    </lineage>
</organism>
<keyword evidence="1" id="KW-0472">Membrane</keyword>
<dbReference type="AlphaFoldDB" id="A0A0G0NFU1"/>
<keyword evidence="1" id="KW-1133">Transmembrane helix</keyword>